<evidence type="ECO:0000313" key="1">
    <source>
        <dbReference type="EMBL" id="MBD8496965.1"/>
    </source>
</evidence>
<protein>
    <submittedName>
        <fullName evidence="1">Uncharacterized protein</fullName>
    </submittedName>
</protein>
<keyword evidence="2" id="KW-1185">Reference proteome</keyword>
<reference evidence="1 2" key="1">
    <citation type="submission" date="2020-09" db="EMBL/GenBank/DDBJ databases">
        <title>Paenibacillus sp. CAU 1523 isolated from sand of Haeundae Beach.</title>
        <authorList>
            <person name="Kim W."/>
        </authorList>
    </citation>
    <scope>NUCLEOTIDE SEQUENCE [LARGE SCALE GENOMIC DNA]</scope>
    <source>
        <strain evidence="1 2">CAU 1523</strain>
    </source>
</reference>
<sequence length="108" mass="11467">MSQANIPNITPTISITIGDSVNLLLASIALEELALAHIINAEAEKIQYVLGTLPGSDGLSPPATLSNLLAIDRSVERTLQEVIKKEILLQIKLDNIVNGLPISPPPNP</sequence>
<proteinExistence type="predicted"/>
<name>A0ABR9AS90_9BACL</name>
<organism evidence="1 2">
    <name type="scientific">Paenibacillus arenosi</name>
    <dbReference type="NCBI Taxonomy" id="2774142"/>
    <lineage>
        <taxon>Bacteria</taxon>
        <taxon>Bacillati</taxon>
        <taxon>Bacillota</taxon>
        <taxon>Bacilli</taxon>
        <taxon>Bacillales</taxon>
        <taxon>Paenibacillaceae</taxon>
        <taxon>Paenibacillus</taxon>
    </lineage>
</organism>
<comment type="caution">
    <text evidence="1">The sequence shown here is derived from an EMBL/GenBank/DDBJ whole genome shotgun (WGS) entry which is preliminary data.</text>
</comment>
<accession>A0ABR9AS90</accession>
<dbReference type="RefSeq" id="WP_028595669.1">
    <property type="nucleotide sequence ID" value="NZ_JACYTN010000001.1"/>
</dbReference>
<dbReference type="InterPro" id="IPR058705">
    <property type="entry name" value="A_ENA"/>
</dbReference>
<evidence type="ECO:0000313" key="2">
    <source>
        <dbReference type="Proteomes" id="UP000634529"/>
    </source>
</evidence>
<dbReference type="Pfam" id="PF26595">
    <property type="entry name" value="A_ENA"/>
    <property type="match status" value="1"/>
</dbReference>
<dbReference type="EMBL" id="JACYTN010000001">
    <property type="protein sequence ID" value="MBD8496965.1"/>
    <property type="molecule type" value="Genomic_DNA"/>
</dbReference>
<gene>
    <name evidence="1" type="ORF">IFO66_01490</name>
</gene>
<dbReference type="Proteomes" id="UP000634529">
    <property type="component" value="Unassembled WGS sequence"/>
</dbReference>